<evidence type="ECO:0008006" key="5">
    <source>
        <dbReference type="Google" id="ProtNLM"/>
    </source>
</evidence>
<reference evidence="3 4" key="1">
    <citation type="journal article" date="2019" name="Int. J. Syst. Evol. Microbiol.">
        <title>The Global Catalogue of Microorganisms (GCM) 10K type strain sequencing project: providing services to taxonomists for standard genome sequencing and annotation.</title>
        <authorList>
            <consortium name="The Broad Institute Genomics Platform"/>
            <consortium name="The Broad Institute Genome Sequencing Center for Infectious Disease"/>
            <person name="Wu L."/>
            <person name="Ma J."/>
        </authorList>
    </citation>
    <scope>NUCLEOTIDE SEQUENCE [LARGE SCALE GENOMIC DNA]</scope>
    <source>
        <strain evidence="3 4">JCM 12696</strain>
    </source>
</reference>
<name>A0ABN1UHP7_9ACTN</name>
<accession>A0ABN1UHP7</accession>
<feature type="region of interest" description="Disordered" evidence="1">
    <location>
        <begin position="76"/>
        <end position="99"/>
    </location>
</feature>
<evidence type="ECO:0000256" key="2">
    <source>
        <dbReference type="SAM" id="SignalP"/>
    </source>
</evidence>
<comment type="caution">
    <text evidence="3">The sequence shown here is derived from an EMBL/GenBank/DDBJ whole genome shotgun (WGS) entry which is preliminary data.</text>
</comment>
<dbReference type="RefSeq" id="WP_344269377.1">
    <property type="nucleotide sequence ID" value="NZ_BAAAKV010000003.1"/>
</dbReference>
<feature type="region of interest" description="Disordered" evidence="1">
    <location>
        <begin position="225"/>
        <end position="267"/>
    </location>
</feature>
<proteinExistence type="predicted"/>
<dbReference type="EMBL" id="BAAAKV010000003">
    <property type="protein sequence ID" value="GAA1152373.1"/>
    <property type="molecule type" value="Genomic_DNA"/>
</dbReference>
<keyword evidence="4" id="KW-1185">Reference proteome</keyword>
<feature type="signal peptide" evidence="2">
    <location>
        <begin position="1"/>
        <end position="29"/>
    </location>
</feature>
<dbReference type="PROSITE" id="PS51257">
    <property type="entry name" value="PROKAR_LIPOPROTEIN"/>
    <property type="match status" value="1"/>
</dbReference>
<evidence type="ECO:0000313" key="3">
    <source>
        <dbReference type="EMBL" id="GAA1152373.1"/>
    </source>
</evidence>
<sequence length="267" mass="26889">MHRSATRLTRILACAVVPVMLVVAGCSSGSDSKDDAEAPATPSVKASPTVAPAKYSGLPDACKTLASKTVRSLVPEAKSKGGTAGKSSDTDSRASCSWNGLDDKGVDGSQYRWLDISLVRYDSDAALGTGASRAGDYYKKAVDGAKGTEGAKDVKAEPASGLGNEGTQITYTLKKSGENFSYATVVARAENIVMTLTYNGTGYAGAKDPSVGDLSKEAVKAAKEAVTAATSDGGGSGAGGSGPSASASKGASEDGTTNDFSKDSKES</sequence>
<feature type="chain" id="PRO_5047003058" description="DUF3558 domain-containing protein" evidence="2">
    <location>
        <begin position="30"/>
        <end position="267"/>
    </location>
</feature>
<gene>
    <name evidence="3" type="ORF">GCM10009654_04820</name>
</gene>
<evidence type="ECO:0000313" key="4">
    <source>
        <dbReference type="Proteomes" id="UP001501371"/>
    </source>
</evidence>
<evidence type="ECO:0000256" key="1">
    <source>
        <dbReference type="SAM" id="MobiDB-lite"/>
    </source>
</evidence>
<keyword evidence="2" id="KW-0732">Signal</keyword>
<feature type="region of interest" description="Disordered" evidence="1">
    <location>
        <begin position="30"/>
        <end position="50"/>
    </location>
</feature>
<protein>
    <recommendedName>
        <fullName evidence="5">DUF3558 domain-containing protein</fullName>
    </recommendedName>
</protein>
<feature type="compositionally biased region" description="Gly residues" evidence="1">
    <location>
        <begin position="232"/>
        <end position="242"/>
    </location>
</feature>
<organism evidence="3 4">
    <name type="scientific">Streptomyces hebeiensis</name>
    <dbReference type="NCBI Taxonomy" id="229486"/>
    <lineage>
        <taxon>Bacteria</taxon>
        <taxon>Bacillati</taxon>
        <taxon>Actinomycetota</taxon>
        <taxon>Actinomycetes</taxon>
        <taxon>Kitasatosporales</taxon>
        <taxon>Streptomycetaceae</taxon>
        <taxon>Streptomyces</taxon>
    </lineage>
</organism>
<dbReference type="Proteomes" id="UP001501371">
    <property type="component" value="Unassembled WGS sequence"/>
</dbReference>